<dbReference type="InterPro" id="IPR012337">
    <property type="entry name" value="RNaseH-like_sf"/>
</dbReference>
<accession>A0ABD2X297</accession>
<feature type="region of interest" description="Disordered" evidence="1">
    <location>
        <begin position="54"/>
        <end position="76"/>
    </location>
</feature>
<sequence length="469" mass="53195">MLCAANETYDIKKYLIKKTSYTPSEQCKNKVKNSEAIDLTTTRSVSCEKSVLVNNDGQSQNDQSNEVKNDDHDENLPMELSSISLPDENSVSTQQTLVILPTNDDSDDVDYFKKPKKEDSNTFLNYHSKQCAQDNVINKVFSYPDKTQRKWITFITGFEDRQHIHDRVKEHEKSKFHQNCVGAYYLHTKNADLPNLLNKNLNDKRREEVMTNRKIIESVIDVIKLIGKCQISYRGNKKEAAYSLKDIDSHGNFLEILLLLSKHNPILKDHIDKCIDISEAKKASKPTGKIGRGNFVTMISKTTVNNILSVIVKLMKLLIAEQINSSEMFTIQIDSTQDITVQDQCSIIIRYIYNDQSCERLLSVVRCQDSSGLGLTELVMKELELNNIDVKNCIGSSTEGAANMIGEGKGFRAWLSKEVPESVHVWCYAHVLNLVISDTISDSNYCASLFGLLNKSAAFFKESYLRMEV</sequence>
<organism evidence="2 3">
    <name type="scientific">Trichogramma kaykai</name>
    <dbReference type="NCBI Taxonomy" id="54128"/>
    <lineage>
        <taxon>Eukaryota</taxon>
        <taxon>Metazoa</taxon>
        <taxon>Ecdysozoa</taxon>
        <taxon>Arthropoda</taxon>
        <taxon>Hexapoda</taxon>
        <taxon>Insecta</taxon>
        <taxon>Pterygota</taxon>
        <taxon>Neoptera</taxon>
        <taxon>Endopterygota</taxon>
        <taxon>Hymenoptera</taxon>
        <taxon>Apocrita</taxon>
        <taxon>Proctotrupomorpha</taxon>
        <taxon>Chalcidoidea</taxon>
        <taxon>Trichogrammatidae</taxon>
        <taxon>Trichogramma</taxon>
    </lineage>
</organism>
<comment type="caution">
    <text evidence="2">The sequence shown here is derived from an EMBL/GenBank/DDBJ whole genome shotgun (WGS) entry which is preliminary data.</text>
</comment>
<keyword evidence="3" id="KW-1185">Reference proteome</keyword>
<evidence type="ECO:0008006" key="4">
    <source>
        <dbReference type="Google" id="ProtNLM"/>
    </source>
</evidence>
<dbReference type="SUPFAM" id="SSF53098">
    <property type="entry name" value="Ribonuclease H-like"/>
    <property type="match status" value="1"/>
</dbReference>
<evidence type="ECO:0000313" key="2">
    <source>
        <dbReference type="EMBL" id="KAL3398982.1"/>
    </source>
</evidence>
<dbReference type="AlphaFoldDB" id="A0ABD2X297"/>
<name>A0ABD2X297_9HYME</name>
<feature type="compositionally biased region" description="Basic and acidic residues" evidence="1">
    <location>
        <begin position="65"/>
        <end position="75"/>
    </location>
</feature>
<protein>
    <recommendedName>
        <fullName evidence="4">DUF4371 domain-containing protein</fullName>
    </recommendedName>
</protein>
<evidence type="ECO:0000256" key="1">
    <source>
        <dbReference type="SAM" id="MobiDB-lite"/>
    </source>
</evidence>
<reference evidence="2 3" key="1">
    <citation type="journal article" date="2024" name="bioRxiv">
        <title>A reference genome for Trichogramma kaykai: A tiny desert-dwelling parasitoid wasp with competing sex-ratio distorters.</title>
        <authorList>
            <person name="Culotta J."/>
            <person name="Lindsey A.R."/>
        </authorList>
    </citation>
    <scope>NUCLEOTIDE SEQUENCE [LARGE SCALE GENOMIC DNA]</scope>
    <source>
        <strain evidence="2 3">KSX58</strain>
    </source>
</reference>
<dbReference type="EMBL" id="JBJJXI010000059">
    <property type="protein sequence ID" value="KAL3398982.1"/>
    <property type="molecule type" value="Genomic_DNA"/>
</dbReference>
<dbReference type="PANTHER" id="PTHR45749:SF21">
    <property type="entry name" value="DUF4371 DOMAIN-CONTAINING PROTEIN"/>
    <property type="match status" value="1"/>
</dbReference>
<proteinExistence type="predicted"/>
<evidence type="ECO:0000313" key="3">
    <source>
        <dbReference type="Proteomes" id="UP001627154"/>
    </source>
</evidence>
<dbReference type="Proteomes" id="UP001627154">
    <property type="component" value="Unassembled WGS sequence"/>
</dbReference>
<gene>
    <name evidence="2" type="ORF">TKK_008067</name>
</gene>
<dbReference type="PANTHER" id="PTHR45749">
    <property type="match status" value="1"/>
</dbReference>
<feature type="compositionally biased region" description="Low complexity" evidence="1">
    <location>
        <begin position="54"/>
        <end position="64"/>
    </location>
</feature>